<keyword evidence="2" id="KW-0472">Membrane</keyword>
<feature type="compositionally biased region" description="Polar residues" evidence="1">
    <location>
        <begin position="351"/>
        <end position="361"/>
    </location>
</feature>
<name>A0A8J4GYI5_9CHLO</name>
<feature type="compositionally biased region" description="Gly residues" evidence="1">
    <location>
        <begin position="365"/>
        <end position="375"/>
    </location>
</feature>
<dbReference type="AlphaFoldDB" id="A0A8J4GYI5"/>
<feature type="region of interest" description="Disordered" evidence="1">
    <location>
        <begin position="927"/>
        <end position="961"/>
    </location>
</feature>
<dbReference type="Proteomes" id="UP000722791">
    <property type="component" value="Unassembled WGS sequence"/>
</dbReference>
<evidence type="ECO:0000313" key="3">
    <source>
        <dbReference type="EMBL" id="GIM15811.1"/>
    </source>
</evidence>
<feature type="compositionally biased region" description="Basic and acidic residues" evidence="1">
    <location>
        <begin position="683"/>
        <end position="693"/>
    </location>
</feature>
<accession>A0A8J4GYI5</accession>
<feature type="region of interest" description="Disordered" evidence="1">
    <location>
        <begin position="342"/>
        <end position="431"/>
    </location>
</feature>
<reference evidence="3" key="1">
    <citation type="journal article" date="2021" name="Proc. Natl. Acad. Sci. U.S.A.">
        <title>Three genomes in the algal genus Volvox reveal the fate of a haploid sex-determining region after a transition to homothallism.</title>
        <authorList>
            <person name="Yamamoto K."/>
            <person name="Hamaji T."/>
            <person name="Kawai-Toyooka H."/>
            <person name="Matsuzaki R."/>
            <person name="Takahashi F."/>
            <person name="Nishimura Y."/>
            <person name="Kawachi M."/>
            <person name="Noguchi H."/>
            <person name="Minakuchi Y."/>
            <person name="Umen J.G."/>
            <person name="Toyoda A."/>
            <person name="Nozaki H."/>
        </authorList>
    </citation>
    <scope>NUCLEOTIDE SEQUENCE</scope>
    <source>
        <strain evidence="3">NIES-3785</strain>
    </source>
</reference>
<keyword evidence="2" id="KW-1133">Transmembrane helix</keyword>
<evidence type="ECO:0000256" key="1">
    <source>
        <dbReference type="SAM" id="MobiDB-lite"/>
    </source>
</evidence>
<feature type="transmembrane region" description="Helical" evidence="2">
    <location>
        <begin position="154"/>
        <end position="177"/>
    </location>
</feature>
<sequence length="1233" mass="130090">MTRHGARGAYENRDLPGAAVRVSIGECLASGLFAFISLLCYQQLAAPHCAGQPHTLPPDSALLIGYPCDGNAIKRMTYIFRHSPMVLWDICHVKFEDVWAASGLLMICVRFFATLLVPAPFYCQVLAPFTVYYARFVNTAFHILQGPRYKPTYLGLQSLFSKHASFDVAFFISLLCVTHVNMALELAYCAWATVATAILWYWYRDAIPGISFQGQMMTRLLVTLANIYLDRLLSRRNHHRGFAGLGRSSGAAARYTIVTTTAATAAAATAASDSAASGRFKAAAAAVAVKEEVEYVGGEEEEEEEVLETPFPCGGGSSISADAVKCENRTLPPAGPIFLRHPKPPAAPSAIHSSTTMTLRRNSSGSGGNTGGNGNGNSNNNVGGGSGGSCTTISTAHAAEKEGTAPTRWPLGGAAPAPTNTATAAVTSPAPSAGLQADGNMVALVPHIPYRSPFRRHAVWVKIPWAEPEQMDPHFEQRLQTLVSERGLQLTGAYVRRGCVELMMVLEEMKPPQPPPMPLVPSPRPSPLTPSAAVGSPACNTGAWHLDPAVLVQALGLAPRESKTEWQGLTNGDGLGGDGDGSCTVSSRGRCGGAWVAQQQLLQSIIQEDRALLTREAAMQGAAENIGTVSDYVIVTGLEPQVVSMTSSPPPAAAAAASRLPVLRLSVAACRRLRVQQRTHHHHQEEEEAGRVEDQEEVGEAEAEAEVEVVVWTANTFLPVRVTMREARCGGGGSGSASVSPNLPLGHQYDFEIELLDAPPRPGVVLLEVRYRRRTPTPIATAAPAAAVGGNHLPIFNISRGPWLRVTVPILATCNTAVLEELTTVVSGWPTGTVHELDELLYDIGACTAALANVDTDGGAIVALSSHLLSYVKSAGLNSTAAYILEAARHRVTPGAVIGCARSVPHALRDAAPAAVADASAKSSEAATLGGTARRSLSASCRREGQGGGEDNRGGKGKATAASHVDAAGGISSNIASGIRCGGVPSWRLALERMLELRPCSPGEAAVYQAFADAWTDGLGHTSHVVECLVLLCLLARGLRDGQQPLGPEHIVVLVGCGMGALTTLAWLALPYRAWVRLARASKVPRLLGFCASKALLAAGLRPPSGASAYAGGPGMLLLEGFILPLACLVSPRTAFFISCLKLPLNYQTTFMVGAAGDPLSAFKIAATVELMSLTTTLTCHLYLWCRFDRQLARSAGSGSNFGGACGAACGTGWRQGRQVQLRRGVRRDVDSK</sequence>
<comment type="caution">
    <text evidence="3">The sequence shown here is derived from an EMBL/GenBank/DDBJ whole genome shotgun (WGS) entry which is preliminary data.</text>
</comment>
<feature type="region of interest" description="Disordered" evidence="1">
    <location>
        <begin position="677"/>
        <end position="696"/>
    </location>
</feature>
<protein>
    <submittedName>
        <fullName evidence="3">Uncharacterized protein</fullName>
    </submittedName>
</protein>
<feature type="compositionally biased region" description="Basic and acidic residues" evidence="1">
    <location>
        <begin position="941"/>
        <end position="954"/>
    </location>
</feature>
<organism evidence="3 4">
    <name type="scientific">Volvox reticuliferus</name>
    <dbReference type="NCBI Taxonomy" id="1737510"/>
    <lineage>
        <taxon>Eukaryota</taxon>
        <taxon>Viridiplantae</taxon>
        <taxon>Chlorophyta</taxon>
        <taxon>core chlorophytes</taxon>
        <taxon>Chlorophyceae</taxon>
        <taxon>CS clade</taxon>
        <taxon>Chlamydomonadales</taxon>
        <taxon>Volvocaceae</taxon>
        <taxon>Volvox</taxon>
    </lineage>
</organism>
<feature type="transmembrane region" description="Helical" evidence="2">
    <location>
        <begin position="111"/>
        <end position="134"/>
    </location>
</feature>
<evidence type="ECO:0000313" key="4">
    <source>
        <dbReference type="Proteomes" id="UP000722791"/>
    </source>
</evidence>
<keyword evidence="2" id="KW-0812">Transmembrane</keyword>
<feature type="transmembrane region" description="Helical" evidence="2">
    <location>
        <begin position="184"/>
        <end position="203"/>
    </location>
</feature>
<proteinExistence type="predicted"/>
<gene>
    <name evidence="3" type="ORF">Vretimale_18516</name>
</gene>
<feature type="compositionally biased region" description="Low complexity" evidence="1">
    <location>
        <begin position="414"/>
        <end position="431"/>
    </location>
</feature>
<evidence type="ECO:0000256" key="2">
    <source>
        <dbReference type="SAM" id="Phobius"/>
    </source>
</evidence>
<dbReference type="EMBL" id="BNCQ01000070">
    <property type="protein sequence ID" value="GIM15811.1"/>
    <property type="molecule type" value="Genomic_DNA"/>
</dbReference>